<evidence type="ECO:0000256" key="1">
    <source>
        <dbReference type="ARBA" id="ARBA00006432"/>
    </source>
</evidence>
<dbReference type="PANTHER" id="PTHR43201:SF5">
    <property type="entry name" value="MEDIUM-CHAIN ACYL-COA LIGASE ACSF2, MITOCHONDRIAL"/>
    <property type="match status" value="1"/>
</dbReference>
<dbReference type="Pfam" id="PF00501">
    <property type="entry name" value="AMP-binding"/>
    <property type="match status" value="1"/>
</dbReference>
<comment type="similarity">
    <text evidence="1">Belongs to the ATP-dependent AMP-binding enzyme family.</text>
</comment>
<sequence length="582" mass="65099">MFEDTQQSLTIGKDLPIEERRAALEQRFPEWPRHTVAEHFSVMCQQYADRPFIYIEDEKVTYKEVWAEACRYAKSFLNLGVKRREHIAVLMENDKVYPSLMIAASMVGAVFIPINTMLSRDELGYILRQSDSRYLFIHDRIKGNDTVGIVKDLLDDSAFRDASVLEHVVCMPTSKNSGDSRFMEWREYYAGGEGILDAELEARYNASLYPDEVAQIMYTSGSTGKPKGVMLTHDHLLRCSYSTCLSRAIEDGRVTFAPLPFYHCFAIVEGILAMSFVGGSLISASRFSPLSALEKMEAYQANDFLCVPSMLVPLLNEPRRSAFDLSHLFAIWCGAAPAPVHVWENAVKTLGLTEILTGYGQTEVTSSGVTTEVSDPIERIATRVGRPKLAGAAGLPEFNGSTVQYKTRDPETGEDLQPGSVGALVIRGCTVTKGYYHKPDETAKAIDKDGWLHTGDVGRIDENGYIELLGRTSDLYKVSGELVAPREVEEVIAEHPAVNQVFIVGVADRVTTEAGAAFVELKSGESCMRRDIIDWCSSRVARFKVPRYVWFIPASDWPLTSTSKVQKFRLKEMAEERLERRS</sequence>
<keyword evidence="3" id="KW-0472">Membrane</keyword>
<dbReference type="InterPro" id="IPR042099">
    <property type="entry name" value="ANL_N_sf"/>
</dbReference>
<feature type="transmembrane region" description="Helical" evidence="3">
    <location>
        <begin position="96"/>
        <end position="118"/>
    </location>
</feature>
<name>A0ABP3QMR2_9BACI</name>
<dbReference type="InterPro" id="IPR000873">
    <property type="entry name" value="AMP-dep_synth/lig_dom"/>
</dbReference>
<dbReference type="InterPro" id="IPR045851">
    <property type="entry name" value="AMP-bd_C_sf"/>
</dbReference>
<dbReference type="RefSeq" id="WP_343809858.1">
    <property type="nucleotide sequence ID" value="NZ_BAAADS010000001.1"/>
</dbReference>
<dbReference type="PROSITE" id="PS00455">
    <property type="entry name" value="AMP_BINDING"/>
    <property type="match status" value="1"/>
</dbReference>
<evidence type="ECO:0000313" key="6">
    <source>
        <dbReference type="EMBL" id="GAA0591400.1"/>
    </source>
</evidence>
<keyword evidence="3" id="KW-0812">Transmembrane</keyword>
<feature type="domain" description="AMP-binding enzyme C-terminal" evidence="5">
    <location>
        <begin position="487"/>
        <end position="564"/>
    </location>
</feature>
<protein>
    <submittedName>
        <fullName evidence="6">AMP-binding protein</fullName>
    </submittedName>
</protein>
<comment type="caution">
    <text evidence="6">The sequence shown here is derived from an EMBL/GenBank/DDBJ whole genome shotgun (WGS) entry which is preliminary data.</text>
</comment>
<evidence type="ECO:0000259" key="5">
    <source>
        <dbReference type="Pfam" id="PF13193"/>
    </source>
</evidence>
<evidence type="ECO:0000256" key="3">
    <source>
        <dbReference type="SAM" id="Phobius"/>
    </source>
</evidence>
<dbReference type="Gene3D" id="3.30.300.30">
    <property type="match status" value="1"/>
</dbReference>
<evidence type="ECO:0000259" key="4">
    <source>
        <dbReference type="Pfam" id="PF00501"/>
    </source>
</evidence>
<keyword evidence="3" id="KW-1133">Transmembrane helix</keyword>
<dbReference type="SUPFAM" id="SSF56801">
    <property type="entry name" value="Acetyl-CoA synthetase-like"/>
    <property type="match status" value="1"/>
</dbReference>
<reference evidence="7" key="1">
    <citation type="journal article" date="2019" name="Int. J. Syst. Evol. Microbiol.">
        <title>The Global Catalogue of Microorganisms (GCM) 10K type strain sequencing project: providing services to taxonomists for standard genome sequencing and annotation.</title>
        <authorList>
            <consortium name="The Broad Institute Genomics Platform"/>
            <consortium name="The Broad Institute Genome Sequencing Center for Infectious Disease"/>
            <person name="Wu L."/>
            <person name="Ma J."/>
        </authorList>
    </citation>
    <scope>NUCLEOTIDE SEQUENCE [LARGE SCALE GENOMIC DNA]</scope>
    <source>
        <strain evidence="7">JCM 15395</strain>
    </source>
</reference>
<dbReference type="InterPro" id="IPR020845">
    <property type="entry name" value="AMP-binding_CS"/>
</dbReference>
<organism evidence="6 7">
    <name type="scientific">Virgibacillus siamensis</name>
    <dbReference type="NCBI Taxonomy" id="480071"/>
    <lineage>
        <taxon>Bacteria</taxon>
        <taxon>Bacillati</taxon>
        <taxon>Bacillota</taxon>
        <taxon>Bacilli</taxon>
        <taxon>Bacillales</taxon>
        <taxon>Bacillaceae</taxon>
        <taxon>Virgibacillus</taxon>
    </lineage>
</organism>
<dbReference type="Pfam" id="PF13193">
    <property type="entry name" value="AMP-binding_C"/>
    <property type="match status" value="1"/>
</dbReference>
<evidence type="ECO:0000313" key="7">
    <source>
        <dbReference type="Proteomes" id="UP001500866"/>
    </source>
</evidence>
<evidence type="ECO:0000256" key="2">
    <source>
        <dbReference type="ARBA" id="ARBA00022598"/>
    </source>
</evidence>
<accession>A0ABP3QMR2</accession>
<dbReference type="PANTHER" id="PTHR43201">
    <property type="entry name" value="ACYL-COA SYNTHETASE"/>
    <property type="match status" value="1"/>
</dbReference>
<feature type="domain" description="AMP-dependent synthetase/ligase" evidence="4">
    <location>
        <begin position="44"/>
        <end position="436"/>
    </location>
</feature>
<dbReference type="EMBL" id="BAAADS010000001">
    <property type="protein sequence ID" value="GAA0591400.1"/>
    <property type="molecule type" value="Genomic_DNA"/>
</dbReference>
<keyword evidence="7" id="KW-1185">Reference proteome</keyword>
<proteinExistence type="inferred from homology"/>
<keyword evidence="2" id="KW-0436">Ligase</keyword>
<dbReference type="Proteomes" id="UP001500866">
    <property type="component" value="Unassembled WGS sequence"/>
</dbReference>
<gene>
    <name evidence="6" type="ORF">GCM10009001_04350</name>
</gene>
<dbReference type="Gene3D" id="3.40.50.12780">
    <property type="entry name" value="N-terminal domain of ligase-like"/>
    <property type="match status" value="1"/>
</dbReference>
<dbReference type="InterPro" id="IPR025110">
    <property type="entry name" value="AMP-bd_C"/>
</dbReference>